<evidence type="ECO:0000256" key="1">
    <source>
        <dbReference type="SAM" id="Phobius"/>
    </source>
</evidence>
<sequence>MNVPKILKRLRFVNQQFNQLIQDYVDHLPRKEIKDTATLSDNSIELSVPEQEFKLAKWGKCWFFRELQVKQLEETIKALKKHATENGPIKVGESEFREGFVAGCLISITMIALVLILGWFFVKLARCGYGNGEGHANEALLPILAIIVQFLGTMRAVFVHN</sequence>
<dbReference type="WBParaSite" id="ACRNAN_scaffold316.g23163.t2">
    <property type="protein sequence ID" value="ACRNAN_scaffold316.g23163.t2"/>
    <property type="gene ID" value="ACRNAN_scaffold316.g23163"/>
</dbReference>
<keyword evidence="1" id="KW-0812">Transmembrane</keyword>
<evidence type="ECO:0000313" key="3">
    <source>
        <dbReference type="WBParaSite" id="ACRNAN_scaffold316.g23163.t2"/>
    </source>
</evidence>
<keyword evidence="2" id="KW-1185">Reference proteome</keyword>
<keyword evidence="1" id="KW-1133">Transmembrane helix</keyword>
<protein>
    <submittedName>
        <fullName evidence="3">Uncharacterized protein</fullName>
    </submittedName>
</protein>
<name>A0A914DP62_9BILA</name>
<evidence type="ECO:0000313" key="2">
    <source>
        <dbReference type="Proteomes" id="UP000887540"/>
    </source>
</evidence>
<dbReference type="Proteomes" id="UP000887540">
    <property type="component" value="Unplaced"/>
</dbReference>
<dbReference type="AlphaFoldDB" id="A0A914DP62"/>
<reference evidence="3" key="1">
    <citation type="submission" date="2022-11" db="UniProtKB">
        <authorList>
            <consortium name="WormBaseParasite"/>
        </authorList>
    </citation>
    <scope>IDENTIFICATION</scope>
</reference>
<keyword evidence="1" id="KW-0472">Membrane</keyword>
<proteinExistence type="predicted"/>
<feature type="transmembrane region" description="Helical" evidence="1">
    <location>
        <begin position="140"/>
        <end position="158"/>
    </location>
</feature>
<feature type="transmembrane region" description="Helical" evidence="1">
    <location>
        <begin position="100"/>
        <end position="120"/>
    </location>
</feature>
<organism evidence="2 3">
    <name type="scientific">Acrobeloides nanus</name>
    <dbReference type="NCBI Taxonomy" id="290746"/>
    <lineage>
        <taxon>Eukaryota</taxon>
        <taxon>Metazoa</taxon>
        <taxon>Ecdysozoa</taxon>
        <taxon>Nematoda</taxon>
        <taxon>Chromadorea</taxon>
        <taxon>Rhabditida</taxon>
        <taxon>Tylenchina</taxon>
        <taxon>Cephalobomorpha</taxon>
        <taxon>Cephaloboidea</taxon>
        <taxon>Cephalobidae</taxon>
        <taxon>Acrobeloides</taxon>
    </lineage>
</organism>
<accession>A0A914DP62</accession>